<evidence type="ECO:0000313" key="5">
    <source>
        <dbReference type="EMBL" id="MBB2149043.1"/>
    </source>
</evidence>
<dbReference type="SUPFAM" id="SSF46689">
    <property type="entry name" value="Homeodomain-like"/>
    <property type="match status" value="1"/>
</dbReference>
<sequence length="334" mass="38247">MNLERIEFCYHYTLGPEWQQQIVDAIGATLTDNKILTMPENIAHGGSIFLEVTPGLSVLLLDMTFKVPVAITRIPTDHQYYMVYFDIGDEITTHIIGNAVHRAGYHAKLGMGFMDCNTKGIIMPPVEQRSYSLRLFIQKDYLKELAASTRDLETNNLLFDESKNTLFFYSHIDSRSKILLSQLKEIDFNAASFDLKLKSTALYLLGYLVERASRFEPIINKLSDHDIEQIFKTSEYLLANLLEEFPGLQKMAEMAEMSVSKYKGLFKKILKDSPNQFFLNEKLLLAQQLLHSGNFSSVQEIAYELGYTSPNYFAKVYKNMFDVLPGEVLKNQPQ</sequence>
<evidence type="ECO:0000256" key="2">
    <source>
        <dbReference type="ARBA" id="ARBA00023125"/>
    </source>
</evidence>
<comment type="caution">
    <text evidence="5">The sequence shown here is derived from an EMBL/GenBank/DDBJ whole genome shotgun (WGS) entry which is preliminary data.</text>
</comment>
<dbReference type="PANTHER" id="PTHR47893">
    <property type="entry name" value="REGULATORY PROTEIN PCHR"/>
    <property type="match status" value="1"/>
</dbReference>
<dbReference type="Gene3D" id="1.10.10.60">
    <property type="entry name" value="Homeodomain-like"/>
    <property type="match status" value="1"/>
</dbReference>
<name>A0ABR6EUU1_9SPHI</name>
<proteinExistence type="predicted"/>
<dbReference type="PROSITE" id="PS01124">
    <property type="entry name" value="HTH_ARAC_FAMILY_2"/>
    <property type="match status" value="1"/>
</dbReference>
<dbReference type="InterPro" id="IPR009057">
    <property type="entry name" value="Homeodomain-like_sf"/>
</dbReference>
<dbReference type="RefSeq" id="WP_182955982.1">
    <property type="nucleotide sequence ID" value="NZ_WNXC01000002.1"/>
</dbReference>
<feature type="domain" description="HTH araC/xylS-type" evidence="4">
    <location>
        <begin position="231"/>
        <end position="331"/>
    </location>
</feature>
<dbReference type="Proteomes" id="UP000636110">
    <property type="component" value="Unassembled WGS sequence"/>
</dbReference>
<evidence type="ECO:0000259" key="4">
    <source>
        <dbReference type="PROSITE" id="PS01124"/>
    </source>
</evidence>
<reference evidence="5 6" key="1">
    <citation type="submission" date="2019-11" db="EMBL/GenBank/DDBJ databases">
        <title>Description of Pedobacter sp. LMG 31462T.</title>
        <authorList>
            <person name="Carlier A."/>
            <person name="Qi S."/>
            <person name="Vandamme P."/>
        </authorList>
    </citation>
    <scope>NUCLEOTIDE SEQUENCE [LARGE SCALE GENOMIC DNA]</scope>
    <source>
        <strain evidence="5 6">LMG 31462</strain>
    </source>
</reference>
<keyword evidence="6" id="KW-1185">Reference proteome</keyword>
<dbReference type="InterPro" id="IPR018062">
    <property type="entry name" value="HTH_AraC-typ_CS"/>
</dbReference>
<dbReference type="SMART" id="SM00342">
    <property type="entry name" value="HTH_ARAC"/>
    <property type="match status" value="1"/>
</dbReference>
<keyword evidence="1" id="KW-0805">Transcription regulation</keyword>
<protein>
    <submittedName>
        <fullName evidence="5">Helix-turn-helix domain-containing protein</fullName>
    </submittedName>
</protein>
<gene>
    <name evidence="5" type="ORF">GM920_08970</name>
</gene>
<keyword evidence="3" id="KW-0804">Transcription</keyword>
<dbReference type="Pfam" id="PF12833">
    <property type="entry name" value="HTH_18"/>
    <property type="match status" value="1"/>
</dbReference>
<keyword evidence="2" id="KW-0238">DNA-binding</keyword>
<evidence type="ECO:0000313" key="6">
    <source>
        <dbReference type="Proteomes" id="UP000636110"/>
    </source>
</evidence>
<accession>A0ABR6EUU1</accession>
<dbReference type="InterPro" id="IPR018060">
    <property type="entry name" value="HTH_AraC"/>
</dbReference>
<dbReference type="PANTHER" id="PTHR47893:SF1">
    <property type="entry name" value="REGULATORY PROTEIN PCHR"/>
    <property type="match status" value="1"/>
</dbReference>
<dbReference type="InterPro" id="IPR053142">
    <property type="entry name" value="PchR_regulatory_protein"/>
</dbReference>
<dbReference type="EMBL" id="WNXC01000002">
    <property type="protein sequence ID" value="MBB2149043.1"/>
    <property type="molecule type" value="Genomic_DNA"/>
</dbReference>
<dbReference type="PROSITE" id="PS00041">
    <property type="entry name" value="HTH_ARAC_FAMILY_1"/>
    <property type="match status" value="1"/>
</dbReference>
<organism evidence="5 6">
    <name type="scientific">Pedobacter gandavensis</name>
    <dbReference type="NCBI Taxonomy" id="2679963"/>
    <lineage>
        <taxon>Bacteria</taxon>
        <taxon>Pseudomonadati</taxon>
        <taxon>Bacteroidota</taxon>
        <taxon>Sphingobacteriia</taxon>
        <taxon>Sphingobacteriales</taxon>
        <taxon>Sphingobacteriaceae</taxon>
        <taxon>Pedobacter</taxon>
    </lineage>
</organism>
<evidence type="ECO:0000256" key="1">
    <source>
        <dbReference type="ARBA" id="ARBA00023015"/>
    </source>
</evidence>
<evidence type="ECO:0000256" key="3">
    <source>
        <dbReference type="ARBA" id="ARBA00023163"/>
    </source>
</evidence>